<dbReference type="Proteomes" id="UP001208114">
    <property type="component" value="Unassembled WGS sequence"/>
</dbReference>
<proteinExistence type="predicted"/>
<gene>
    <name evidence="1" type="ORF">N0B16_06335</name>
</gene>
<accession>A0ABT2VVM4</accession>
<sequence>MKKNLLALFCYFSIFCFSQEYHFDYKCYDSETQLEGAYKGNKRTNIIYFNSENKDVMAYDYFFSQQPTRSFWLYDFKTNNFLSYLISHDSKFSSLNFIQKIPIKIYPDEKKIERIDVEKLKENVYLISTYPSEKSKKSNLELKIIIEKSNFSMPRIRFVDLTPNIHSKIYDALLSRLDSPKYRLVDVIIDNKKGVIMHDDLSKCEKINLKFLAEQIPNK</sequence>
<evidence type="ECO:0008006" key="3">
    <source>
        <dbReference type="Google" id="ProtNLM"/>
    </source>
</evidence>
<comment type="caution">
    <text evidence="1">The sequence shown here is derived from an EMBL/GenBank/DDBJ whole genome shotgun (WGS) entry which is preliminary data.</text>
</comment>
<evidence type="ECO:0000313" key="1">
    <source>
        <dbReference type="EMBL" id="MCU7614050.1"/>
    </source>
</evidence>
<organism evidence="1 2">
    <name type="scientific">Chryseobacterium gilvum</name>
    <dbReference type="NCBI Taxonomy" id="2976534"/>
    <lineage>
        <taxon>Bacteria</taxon>
        <taxon>Pseudomonadati</taxon>
        <taxon>Bacteroidota</taxon>
        <taxon>Flavobacteriia</taxon>
        <taxon>Flavobacteriales</taxon>
        <taxon>Weeksellaceae</taxon>
        <taxon>Chryseobacterium group</taxon>
        <taxon>Chryseobacterium</taxon>
    </lineage>
</organism>
<evidence type="ECO:0000313" key="2">
    <source>
        <dbReference type="Proteomes" id="UP001208114"/>
    </source>
</evidence>
<name>A0ABT2VVM4_9FLAO</name>
<dbReference type="RefSeq" id="WP_262989890.1">
    <property type="nucleotide sequence ID" value="NZ_JAOTEN010000001.1"/>
</dbReference>
<keyword evidence="2" id="KW-1185">Reference proteome</keyword>
<reference evidence="2" key="1">
    <citation type="submission" date="2023-07" db="EMBL/GenBank/DDBJ databases">
        <title>Chryseobacterium sp. GMJ5 Genome sequencing and assembly.</title>
        <authorList>
            <person name="Jung Y."/>
        </authorList>
    </citation>
    <scope>NUCLEOTIDE SEQUENCE [LARGE SCALE GENOMIC DNA]</scope>
    <source>
        <strain evidence="2">GMJ5</strain>
    </source>
</reference>
<dbReference type="EMBL" id="JAOTEN010000001">
    <property type="protein sequence ID" value="MCU7614050.1"/>
    <property type="molecule type" value="Genomic_DNA"/>
</dbReference>
<protein>
    <recommendedName>
        <fullName evidence="3">Outer membrane lipoprotein carrier protein LolA</fullName>
    </recommendedName>
</protein>